<name>A0A497JL73_9ARCH</name>
<sequence length="258" mass="29051">MRTLILPLILVLLMSFSVCTVTLVTSEGTLKLKNGEEIELGEVHNGALLIIKALRESEKGIKWDEIKIVESSLPMYWRAFNNYNIGEKFLEVGIGIPVATEPGAYKLKLKLVDNETNYFETVAIGVVVKKGLLTASLKSIEQPIQGKPFKIKIEIVNDSIAQRTVQILNSITSQKKEITISPKTSYTADIEMVMEDYGRKEFYITLKSLKDTIYVPITIDVSPAVLEKFRPIKQSFGIFAINLLPIYLFFELICKCLI</sequence>
<evidence type="ECO:0000313" key="1">
    <source>
        <dbReference type="EMBL" id="RLG71049.1"/>
    </source>
</evidence>
<accession>A0A497JL73</accession>
<gene>
    <name evidence="1" type="ORF">DRO04_00660</name>
</gene>
<dbReference type="EMBL" id="QMWP01000013">
    <property type="protein sequence ID" value="RLG71049.1"/>
    <property type="molecule type" value="Genomic_DNA"/>
</dbReference>
<evidence type="ECO:0000313" key="2">
    <source>
        <dbReference type="Proteomes" id="UP000278031"/>
    </source>
</evidence>
<organism evidence="1 2">
    <name type="scientific">Candidatus Iainarchaeum sp</name>
    <dbReference type="NCBI Taxonomy" id="3101447"/>
    <lineage>
        <taxon>Archaea</taxon>
        <taxon>Candidatus Iainarchaeota</taxon>
        <taxon>Candidatus Iainarchaeia</taxon>
        <taxon>Candidatus Iainarchaeales</taxon>
        <taxon>Candidatus Iainarchaeaceae</taxon>
        <taxon>Candidatus Iainarchaeum</taxon>
    </lineage>
</organism>
<comment type="caution">
    <text evidence="1">The sequence shown here is derived from an EMBL/GenBank/DDBJ whole genome shotgun (WGS) entry which is preliminary data.</text>
</comment>
<reference evidence="1 2" key="1">
    <citation type="submission" date="2018-06" db="EMBL/GenBank/DDBJ databases">
        <title>Extensive metabolic versatility and redundancy in microbially diverse, dynamic hydrothermal sediments.</title>
        <authorList>
            <person name="Dombrowski N."/>
            <person name="Teske A."/>
            <person name="Baker B.J."/>
        </authorList>
    </citation>
    <scope>NUCLEOTIDE SEQUENCE [LARGE SCALE GENOMIC DNA]</scope>
    <source>
        <strain evidence="1">B51_G17</strain>
    </source>
</reference>
<protein>
    <submittedName>
        <fullName evidence="1">Uncharacterized protein</fullName>
    </submittedName>
</protein>
<dbReference type="Proteomes" id="UP000278031">
    <property type="component" value="Unassembled WGS sequence"/>
</dbReference>
<dbReference type="AlphaFoldDB" id="A0A497JL73"/>
<proteinExistence type="predicted"/>